<organism evidence="6 7">
    <name type="scientific">Prochlorococcus marinus str. PAC1</name>
    <dbReference type="NCBI Taxonomy" id="59924"/>
    <lineage>
        <taxon>Bacteria</taxon>
        <taxon>Bacillati</taxon>
        <taxon>Cyanobacteriota</taxon>
        <taxon>Cyanophyceae</taxon>
        <taxon>Synechococcales</taxon>
        <taxon>Prochlorococcaceae</taxon>
        <taxon>Prochlorococcus</taxon>
    </lineage>
</organism>
<dbReference type="InterPro" id="IPR050492">
    <property type="entry name" value="Bact_metal-bind_prot9"/>
</dbReference>
<dbReference type="GO" id="GO:0030001">
    <property type="term" value="P:metal ion transport"/>
    <property type="evidence" value="ECO:0007669"/>
    <property type="project" value="InterPro"/>
</dbReference>
<dbReference type="Proteomes" id="UP000030392">
    <property type="component" value="Unassembled WGS sequence"/>
</dbReference>
<dbReference type="EMBL" id="JNAX01000010">
    <property type="protein sequence ID" value="KGG21020.1"/>
    <property type="molecule type" value="Genomic_DNA"/>
</dbReference>
<keyword evidence="3" id="KW-0479">Metal-binding</keyword>
<dbReference type="GO" id="GO:0030313">
    <property type="term" value="C:cell envelope"/>
    <property type="evidence" value="ECO:0007669"/>
    <property type="project" value="UniProtKB-SubCell"/>
</dbReference>
<dbReference type="GO" id="GO:0046872">
    <property type="term" value="F:metal ion binding"/>
    <property type="evidence" value="ECO:0007669"/>
    <property type="project" value="UniProtKB-KW"/>
</dbReference>
<dbReference type="Gene3D" id="3.40.50.1980">
    <property type="entry name" value="Nitrogenase molybdenum iron protein domain"/>
    <property type="match status" value="3"/>
</dbReference>
<dbReference type="PANTHER" id="PTHR42953:SF1">
    <property type="entry name" value="METAL-BINDING PROTEIN HI_0362-RELATED"/>
    <property type="match status" value="1"/>
</dbReference>
<feature type="region of interest" description="Disordered" evidence="5">
    <location>
        <begin position="127"/>
        <end position="168"/>
    </location>
</feature>
<dbReference type="SUPFAM" id="SSF53807">
    <property type="entry name" value="Helical backbone' metal receptor"/>
    <property type="match status" value="2"/>
</dbReference>
<evidence type="ECO:0000313" key="6">
    <source>
        <dbReference type="EMBL" id="KGG21020.1"/>
    </source>
</evidence>
<evidence type="ECO:0000256" key="2">
    <source>
        <dbReference type="ARBA" id="ARBA00022448"/>
    </source>
</evidence>
<dbReference type="Pfam" id="PF01297">
    <property type="entry name" value="ZnuA"/>
    <property type="match status" value="2"/>
</dbReference>
<evidence type="ECO:0000256" key="4">
    <source>
        <dbReference type="ARBA" id="ARBA00022729"/>
    </source>
</evidence>
<keyword evidence="2" id="KW-0813">Transport</keyword>
<evidence type="ECO:0000313" key="7">
    <source>
        <dbReference type="Proteomes" id="UP000030392"/>
    </source>
</evidence>
<evidence type="ECO:0000256" key="5">
    <source>
        <dbReference type="SAM" id="MobiDB-lite"/>
    </source>
</evidence>
<evidence type="ECO:0000256" key="3">
    <source>
        <dbReference type="ARBA" id="ARBA00022723"/>
    </source>
</evidence>
<dbReference type="RefSeq" id="WP_036905642.1">
    <property type="nucleotide sequence ID" value="NZ_CP138967.1"/>
</dbReference>
<dbReference type="AlphaFoldDB" id="A0A0A2C828"/>
<reference evidence="7" key="1">
    <citation type="journal article" date="2014" name="Sci. Data">
        <title>Genomes of diverse isolates of the marine cyanobacterium Prochlorococcus.</title>
        <authorList>
            <person name="Biller S."/>
            <person name="Berube P."/>
            <person name="Thompson J."/>
            <person name="Kelly L."/>
            <person name="Roggensack S."/>
            <person name="Awad L."/>
            <person name="Roache-Johnson K."/>
            <person name="Ding H."/>
            <person name="Giovannoni S.J."/>
            <person name="Moore L.R."/>
            <person name="Chisholm S.W."/>
        </authorList>
    </citation>
    <scope>NUCLEOTIDE SEQUENCE [LARGE SCALE GENOMIC DNA]</scope>
    <source>
        <strain evidence="7">PAC1</strain>
    </source>
</reference>
<dbReference type="PANTHER" id="PTHR42953">
    <property type="entry name" value="HIGH-AFFINITY ZINC UPTAKE SYSTEM PROTEIN ZNUA-RELATED"/>
    <property type="match status" value="1"/>
</dbReference>
<keyword evidence="4" id="KW-0732">Signal</keyword>
<name>A0A0A2C828_PROMR</name>
<comment type="subcellular location">
    <subcellularLocation>
        <location evidence="1">Cell envelope</location>
    </subcellularLocation>
</comment>
<comment type="caution">
    <text evidence="6">The sequence shown here is derived from an EMBL/GenBank/DDBJ whole genome shotgun (WGS) entry which is preliminary data.</text>
</comment>
<evidence type="ECO:0000256" key="1">
    <source>
        <dbReference type="ARBA" id="ARBA00004196"/>
    </source>
</evidence>
<protein>
    <submittedName>
        <fullName evidence="6">Zinc ABC transporter</fullName>
    </submittedName>
</protein>
<accession>A0A0A2C828</accession>
<proteinExistence type="predicted"/>
<sequence length="508" mass="56497">MSNFSNQSKKAKPIINKTVLKSSLVAGAFLFSGINQSAQANSKPIVAVEPLVCDVVSAIAPPSTPVTCLIDRKQDVHDVKITPRQAQTLKSANQVFTLGSEMTPAMKKWLDNPLTVVVGVSAIEIDDHHDDHDDHSAAKDDDHDDHDDHSAAKHDDHDDHDDHGDTHGEGAFEWAGVFDLSAGTYKWSFAKVDGDYADPAMKMVILNSGDIEASEELAKELLGSQNSETKRNNDKLVAQEKAYFLSFNEKKDITTFTVEIKKAGKYAFFTEHMPFEFEADEHFFKDISGDDVEPIAQVPDEGDHHHHHDHGGLDPHIWHDPHNIIKMGNVISKNINKKISFFDRETKKVLKERTQAVNSILEDLDLWTQKQVATIPTDRRTIVSKHKAMEYYGDAFGLKTLSLLDYVGDSSSLRPETISTVIAELKEENVKVLFAEQKPPSKLLKNLSRQTSTPIARNQIFVDGLMLEGNTVSVAVHNTCTIVDSLGGECDEKEGDELESKWNDLTNP</sequence>
<dbReference type="InterPro" id="IPR006127">
    <property type="entry name" value="ZnuA-like"/>
</dbReference>
<gene>
    <name evidence="6" type="ORF">EV03_0960</name>
</gene>